<evidence type="ECO:0000313" key="2">
    <source>
        <dbReference type="Proteomes" id="UP000038045"/>
    </source>
</evidence>
<dbReference type="GO" id="GO:0005615">
    <property type="term" value="C:extracellular space"/>
    <property type="evidence" value="ECO:0007669"/>
    <property type="project" value="TreeGrafter"/>
</dbReference>
<dbReference type="InterPro" id="IPR035437">
    <property type="entry name" value="SNase_OB-fold_sf"/>
</dbReference>
<protein>
    <submittedName>
        <fullName evidence="3">SURF1-like protein</fullName>
    </submittedName>
</protein>
<keyword evidence="1" id="KW-0472">Membrane</keyword>
<organism evidence="2 3">
    <name type="scientific">Parastrongyloides trichosuri</name>
    <name type="common">Possum-specific nematode worm</name>
    <dbReference type="NCBI Taxonomy" id="131310"/>
    <lineage>
        <taxon>Eukaryota</taxon>
        <taxon>Metazoa</taxon>
        <taxon>Ecdysozoa</taxon>
        <taxon>Nematoda</taxon>
        <taxon>Chromadorea</taxon>
        <taxon>Rhabditida</taxon>
        <taxon>Tylenchina</taxon>
        <taxon>Panagrolaimomorpha</taxon>
        <taxon>Strongyloidoidea</taxon>
        <taxon>Strongyloididae</taxon>
        <taxon>Parastrongyloides</taxon>
    </lineage>
</organism>
<dbReference type="WBParaSite" id="PTRK_0000721400.1">
    <property type="protein sequence ID" value="PTRK_0000721400.1"/>
    <property type="gene ID" value="PTRK_0000721400"/>
</dbReference>
<keyword evidence="1" id="KW-1133">Transmembrane helix</keyword>
<dbReference type="AlphaFoldDB" id="A0A0N4ZH50"/>
<dbReference type="InterPro" id="IPR042421">
    <property type="entry name" value="C3orf33-like"/>
</dbReference>
<evidence type="ECO:0000256" key="1">
    <source>
        <dbReference type="SAM" id="Phobius"/>
    </source>
</evidence>
<dbReference type="Proteomes" id="UP000038045">
    <property type="component" value="Unplaced"/>
</dbReference>
<feature type="transmembrane region" description="Helical" evidence="1">
    <location>
        <begin position="29"/>
        <end position="47"/>
    </location>
</feature>
<dbReference type="PANTHER" id="PTHR28434">
    <property type="entry name" value="PROTEIN C3ORF33"/>
    <property type="match status" value="1"/>
</dbReference>
<dbReference type="STRING" id="131310.A0A0N4ZH50"/>
<proteinExistence type="predicted"/>
<dbReference type="PANTHER" id="PTHR28434:SF1">
    <property type="entry name" value="PROTEIN C3ORF33"/>
    <property type="match status" value="1"/>
</dbReference>
<name>A0A0N4ZH50_PARTI</name>
<sequence length="307" mass="34586">MVDESVNTLAVNKPLVAEEASFLQLYSPLLIRGGLIVTGTLGVFIYLKRSPNFRRFKHISEIPQQFVQKEVPLNGIVKDITPFGVIKVEHQPQIKIPFINTAKKISPLNLKLAGVELSEEGLTHLTNEMKIKGKPVKFTIIKHTVGNSDCADVDLSVKKSIVGTVNVNQDFIRKGYAKIPSPNNQDHIESLEKIPSYSRLINKLLMSETIADKRGVGMWERQSWVESVKSVPAQSYGMIKSSPIVKFIVLLVTIFKDVAYFSVKALKNLYYIFVATLEYIAVGYRRFGKGVDSMKIKYEKVKEKLKK</sequence>
<reference evidence="3" key="1">
    <citation type="submission" date="2017-02" db="UniProtKB">
        <authorList>
            <consortium name="WormBaseParasite"/>
        </authorList>
    </citation>
    <scope>IDENTIFICATION</scope>
</reference>
<evidence type="ECO:0000313" key="3">
    <source>
        <dbReference type="WBParaSite" id="PTRK_0000721400.1"/>
    </source>
</evidence>
<feature type="transmembrane region" description="Helical" evidence="1">
    <location>
        <begin position="244"/>
        <end position="263"/>
    </location>
</feature>
<accession>A0A0N4ZH50</accession>
<keyword evidence="1" id="KW-0812">Transmembrane</keyword>
<dbReference type="Gene3D" id="2.40.50.90">
    <property type="match status" value="1"/>
</dbReference>
<feature type="transmembrane region" description="Helical" evidence="1">
    <location>
        <begin position="269"/>
        <end position="287"/>
    </location>
</feature>
<keyword evidence="2" id="KW-1185">Reference proteome</keyword>